<reference evidence="1 2" key="1">
    <citation type="journal article" date="2014" name="Genome Announc.">
        <title>Complete Genome Sequence of Polychlorinated Biphenyl Degrader Comamonas testosteroni TK102 (NBRC 109938).</title>
        <authorList>
            <person name="Fukuda K."/>
            <person name="Hosoyama A."/>
            <person name="Tsuchikane K."/>
            <person name="Ohji S."/>
            <person name="Yamazoe A."/>
            <person name="Fujita N."/>
            <person name="Shintani M."/>
            <person name="Kimbara K."/>
        </authorList>
    </citation>
    <scope>NUCLEOTIDE SEQUENCE [LARGE SCALE GENOMIC DNA]</scope>
    <source>
        <strain evidence="1">TK102</strain>
    </source>
</reference>
<accession>A0A076PML8</accession>
<name>A0A076PML8_COMTE</name>
<dbReference type="SUPFAM" id="SSF52540">
    <property type="entry name" value="P-loop containing nucleoside triphosphate hydrolases"/>
    <property type="match status" value="1"/>
</dbReference>
<dbReference type="Gene3D" id="3.40.50.300">
    <property type="entry name" value="P-loop containing nucleotide triphosphate hydrolases"/>
    <property type="match status" value="1"/>
</dbReference>
<dbReference type="InterPro" id="IPR052705">
    <property type="entry name" value="Gliding_Motility_GTPase"/>
</dbReference>
<evidence type="ECO:0000313" key="1">
    <source>
        <dbReference type="EMBL" id="AIJ44602.1"/>
    </source>
</evidence>
<dbReference type="InterPro" id="IPR027417">
    <property type="entry name" value="P-loop_NTPase"/>
</dbReference>
<dbReference type="Proteomes" id="UP000028782">
    <property type="component" value="Chromosome"/>
</dbReference>
<protein>
    <submittedName>
        <fullName evidence="1">GTPase</fullName>
    </submittedName>
</protein>
<evidence type="ECO:0000313" key="2">
    <source>
        <dbReference type="Proteomes" id="UP000028782"/>
    </source>
</evidence>
<dbReference type="PANTHER" id="PTHR42708:SF1">
    <property type="entry name" value="GLIDING MOTILITY PROTEIN MGLA"/>
    <property type="match status" value="1"/>
</dbReference>
<dbReference type="RefSeq" id="WP_003059262.1">
    <property type="nucleotide sequence ID" value="NZ_CP006704.1"/>
</dbReference>
<dbReference type="CDD" id="cd00882">
    <property type="entry name" value="Ras_like_GTPase"/>
    <property type="match status" value="1"/>
</dbReference>
<dbReference type="HOGENOM" id="CLU_077970_2_0_4"/>
<dbReference type="PANTHER" id="PTHR42708">
    <property type="entry name" value="ATP/GTP-BINDING PROTEIN-RELATED"/>
    <property type="match status" value="1"/>
</dbReference>
<organism evidence="1 2">
    <name type="scientific">Comamonas testosteroni TK102</name>
    <dbReference type="NCBI Taxonomy" id="1392005"/>
    <lineage>
        <taxon>Bacteria</taxon>
        <taxon>Pseudomonadati</taxon>
        <taxon>Pseudomonadota</taxon>
        <taxon>Betaproteobacteria</taxon>
        <taxon>Burkholderiales</taxon>
        <taxon>Comamonadaceae</taxon>
        <taxon>Comamonas</taxon>
    </lineage>
</organism>
<dbReference type="KEGG" id="ctes:O987_02065"/>
<dbReference type="EMBL" id="CP006704">
    <property type="protein sequence ID" value="AIJ44602.1"/>
    <property type="molecule type" value="Genomic_DNA"/>
</dbReference>
<sequence length="188" mass="20056">MTSFMPMQPGQGLLRVSLLGPMGIGKTTALRSLCGEFMAGSDVRNLDRAAHSKEFTTVGAEFGEIDLGSGERLQLVGSPGQDRFDFVRRWVLSASVGALLMLDVNDAGAVDYASEMLTGIAELEQAPLMLILSCRSASGARLEAFSSALVARGHEITPLIEADPRDRQQMLDALSVLASLLSLQSQTL</sequence>
<proteinExistence type="predicted"/>
<gene>
    <name evidence="1" type="ORF">O987_02065</name>
</gene>
<dbReference type="AlphaFoldDB" id="A0A076PML8"/>